<keyword evidence="2" id="KW-1185">Reference proteome</keyword>
<dbReference type="Proteomes" id="UP000597444">
    <property type="component" value="Unassembled WGS sequence"/>
</dbReference>
<organism evidence="1 2">
    <name type="scientific">Reticulibacter mediterranei</name>
    <dbReference type="NCBI Taxonomy" id="2778369"/>
    <lineage>
        <taxon>Bacteria</taxon>
        <taxon>Bacillati</taxon>
        <taxon>Chloroflexota</taxon>
        <taxon>Ktedonobacteria</taxon>
        <taxon>Ktedonobacterales</taxon>
        <taxon>Reticulibacteraceae</taxon>
        <taxon>Reticulibacter</taxon>
    </lineage>
</organism>
<reference evidence="1" key="1">
    <citation type="submission" date="2020-10" db="EMBL/GenBank/DDBJ databases">
        <title>Taxonomic study of unclassified bacteria belonging to the class Ktedonobacteria.</title>
        <authorList>
            <person name="Yabe S."/>
            <person name="Wang C.M."/>
            <person name="Zheng Y."/>
            <person name="Sakai Y."/>
            <person name="Cavaletti L."/>
            <person name="Monciardini P."/>
            <person name="Donadio S."/>
        </authorList>
    </citation>
    <scope>NUCLEOTIDE SEQUENCE</scope>
    <source>
        <strain evidence="1">ID150040</strain>
    </source>
</reference>
<name>A0A8J3IJB9_9CHLR</name>
<sequence>MPDKNTTCPNHDNTPIIIGPGNSSHTADITISRLLSAITIQQEHTIADSVKAIAVTVQENMVDVDHMVPDIVDFVQKSEDLHWQNPTRAFDMMYPQTSCDGLPLSKLNKQGLLDERLLA</sequence>
<comment type="caution">
    <text evidence="1">The sequence shown here is derived from an EMBL/GenBank/DDBJ whole genome shotgun (WGS) entry which is preliminary data.</text>
</comment>
<protein>
    <submittedName>
        <fullName evidence="1">Uncharacterized protein</fullName>
    </submittedName>
</protein>
<proteinExistence type="predicted"/>
<accession>A0A8J3IJB9</accession>
<dbReference type="EMBL" id="BNJK01000001">
    <property type="protein sequence ID" value="GHO90696.1"/>
    <property type="molecule type" value="Genomic_DNA"/>
</dbReference>
<evidence type="ECO:0000313" key="1">
    <source>
        <dbReference type="EMBL" id="GHO90696.1"/>
    </source>
</evidence>
<dbReference type="RefSeq" id="WP_220201643.1">
    <property type="nucleotide sequence ID" value="NZ_BNJK01000001.1"/>
</dbReference>
<dbReference type="AlphaFoldDB" id="A0A8J3IJB9"/>
<gene>
    <name evidence="1" type="ORF">KSF_007440</name>
</gene>
<evidence type="ECO:0000313" key="2">
    <source>
        <dbReference type="Proteomes" id="UP000597444"/>
    </source>
</evidence>